<feature type="transmembrane region" description="Helical" evidence="1">
    <location>
        <begin position="20"/>
        <end position="44"/>
    </location>
</feature>
<dbReference type="RefSeq" id="WP_093047451.1">
    <property type="nucleotide sequence ID" value="NZ_FOGT01000002.1"/>
</dbReference>
<dbReference type="Proteomes" id="UP000198571">
    <property type="component" value="Unassembled WGS sequence"/>
</dbReference>
<keyword evidence="1" id="KW-0812">Transmembrane</keyword>
<keyword evidence="4" id="KW-1185">Reference proteome</keyword>
<evidence type="ECO:0000256" key="1">
    <source>
        <dbReference type="SAM" id="Phobius"/>
    </source>
</evidence>
<name>A0A1H9QAJ3_9BACI</name>
<dbReference type="STRING" id="1601833.SAMN05518684_102114"/>
<protein>
    <recommendedName>
        <fullName evidence="2">DUF4190 domain-containing protein</fullName>
    </recommendedName>
</protein>
<dbReference type="AlphaFoldDB" id="A0A1H9QAJ3"/>
<accession>A0A1H9QAJ3</accession>
<keyword evidence="1" id="KW-0472">Membrane</keyword>
<sequence>MKEYKNLKAVTSMVTGVLSIILFLLPLVGLVLAVSGLGLGILGLKEIKQTGEPGRGFAITGIVCGGIGLLIPAVLGVLAFYMLAG</sequence>
<keyword evidence="1" id="KW-1133">Transmembrane helix</keyword>
<feature type="transmembrane region" description="Helical" evidence="1">
    <location>
        <begin position="56"/>
        <end position="83"/>
    </location>
</feature>
<dbReference type="OrthoDB" id="2972738at2"/>
<gene>
    <name evidence="3" type="ORF">SAMN05518684_102114</name>
</gene>
<evidence type="ECO:0000259" key="2">
    <source>
        <dbReference type="Pfam" id="PF13828"/>
    </source>
</evidence>
<feature type="domain" description="DUF4190" evidence="2">
    <location>
        <begin position="9"/>
        <end position="74"/>
    </location>
</feature>
<dbReference type="InterPro" id="IPR025241">
    <property type="entry name" value="DUF4190"/>
</dbReference>
<dbReference type="Pfam" id="PF13828">
    <property type="entry name" value="DUF4190"/>
    <property type="match status" value="1"/>
</dbReference>
<reference evidence="4" key="1">
    <citation type="submission" date="2016-10" db="EMBL/GenBank/DDBJ databases">
        <authorList>
            <person name="Varghese N."/>
            <person name="Submissions S."/>
        </authorList>
    </citation>
    <scope>NUCLEOTIDE SEQUENCE [LARGE SCALE GENOMIC DNA]</scope>
    <source>
        <strain evidence="4">S9</strain>
    </source>
</reference>
<evidence type="ECO:0000313" key="3">
    <source>
        <dbReference type="EMBL" id="SER57447.1"/>
    </source>
</evidence>
<organism evidence="3 4">
    <name type="scientific">Salipaludibacillus aurantiacus</name>
    <dbReference type="NCBI Taxonomy" id="1601833"/>
    <lineage>
        <taxon>Bacteria</taxon>
        <taxon>Bacillati</taxon>
        <taxon>Bacillota</taxon>
        <taxon>Bacilli</taxon>
        <taxon>Bacillales</taxon>
        <taxon>Bacillaceae</taxon>
    </lineage>
</organism>
<proteinExistence type="predicted"/>
<evidence type="ECO:0000313" key="4">
    <source>
        <dbReference type="Proteomes" id="UP000198571"/>
    </source>
</evidence>
<dbReference type="EMBL" id="FOGT01000002">
    <property type="protein sequence ID" value="SER57447.1"/>
    <property type="molecule type" value="Genomic_DNA"/>
</dbReference>